<evidence type="ECO:0000256" key="1">
    <source>
        <dbReference type="ARBA" id="ARBA00004168"/>
    </source>
</evidence>
<evidence type="ECO:0000256" key="8">
    <source>
        <dbReference type="SAM" id="Phobius"/>
    </source>
</evidence>
<dbReference type="EMBL" id="PDFK01000001">
    <property type="protein sequence ID" value="PKU53523.1"/>
    <property type="molecule type" value="Genomic_DNA"/>
</dbReference>
<dbReference type="AlphaFoldDB" id="A0A2I0V5F5"/>
<dbReference type="PROSITE" id="PS50978">
    <property type="entry name" value="NEAT"/>
    <property type="match status" value="1"/>
</dbReference>
<evidence type="ECO:0000256" key="7">
    <source>
        <dbReference type="SAM" id="MobiDB-lite"/>
    </source>
</evidence>
<evidence type="ECO:0000259" key="9">
    <source>
        <dbReference type="PROSITE" id="PS50978"/>
    </source>
</evidence>
<comment type="subcellular location">
    <subcellularLocation>
        <location evidence="1">Secreted</location>
        <location evidence="1">Cell wall</location>
        <topology evidence="1">Peptidoglycan-anchor</topology>
    </subcellularLocation>
</comment>
<dbReference type="PANTHER" id="PTHR37824">
    <property type="entry name" value="IRON-REGULATED SURFACE DETERMINANT PROTEIN C"/>
    <property type="match status" value="1"/>
</dbReference>
<keyword evidence="4" id="KW-0732">Signal</keyword>
<evidence type="ECO:0000256" key="2">
    <source>
        <dbReference type="ARBA" id="ARBA00022512"/>
    </source>
</evidence>
<dbReference type="Pfam" id="PF05031">
    <property type="entry name" value="NEAT"/>
    <property type="match status" value="1"/>
</dbReference>
<dbReference type="SMART" id="SM00725">
    <property type="entry name" value="NEAT"/>
    <property type="match status" value="1"/>
</dbReference>
<feature type="domain" description="NEAT" evidence="9">
    <location>
        <begin position="173"/>
        <end position="292"/>
    </location>
</feature>
<feature type="transmembrane region" description="Helical" evidence="8">
    <location>
        <begin position="12"/>
        <end position="33"/>
    </location>
</feature>
<gene>
    <name evidence="10" type="ORF">CRI88_04155</name>
</gene>
<dbReference type="SUPFAM" id="SSF158911">
    <property type="entry name" value="NEAT domain-like"/>
    <property type="match status" value="1"/>
</dbReference>
<sequence>MGGYDAMILKKNNLCIVAVCTILLIFFSPFIFLEAEAEESVIADGSYQVELSFSPIEGFEGSIFKQVATLAVKDGQYQLTMKLEELNPIRDIHIEQQGNELSFTLDKIENLVQFDVLALQQPIVLKGNIELATEEQYASFSQELRLKVQTLSPNIPQGEGSEEVAEGINSEGTMGQEWSLDYELMVDGKQEPSIMNSYVNPVAKVIEKDGRYYAQMTILQSAWITGLTVDYKGQQVEPKLLSLLDNVRIVEFEVEDLTQPLRLWVKIDIPDISYHHQYFVQLVFDPAQVAKILDKPSEEVSSEPKDSDKTAEIVGKEQVQKQVQTPLEQNNVKKEANSATSTVPTTQSMLVVPQEEKLAFDRTLDESVDEAEEEAAEENKKEEVATDKVVNHSTVKQQIEPLNIVKIMLLIAICLVSGWLLIRRIKKAKKDRTEQK</sequence>
<protein>
    <recommendedName>
        <fullName evidence="9">NEAT domain-containing protein</fullName>
    </recommendedName>
</protein>
<name>A0A2I0V5F5_9BACI</name>
<keyword evidence="2" id="KW-0134">Cell wall</keyword>
<accession>A0A2I0V5F5</accession>
<evidence type="ECO:0000256" key="4">
    <source>
        <dbReference type="ARBA" id="ARBA00022729"/>
    </source>
</evidence>
<dbReference type="Proteomes" id="UP000234956">
    <property type="component" value="Unassembled WGS sequence"/>
</dbReference>
<dbReference type="InterPro" id="IPR050436">
    <property type="entry name" value="IsdA"/>
</dbReference>
<keyword evidence="3" id="KW-0964">Secreted</keyword>
<feature type="region of interest" description="Disordered" evidence="7">
    <location>
        <begin position="324"/>
        <end position="344"/>
    </location>
</feature>
<keyword evidence="8" id="KW-0472">Membrane</keyword>
<keyword evidence="8" id="KW-1133">Transmembrane helix</keyword>
<reference evidence="10 11" key="1">
    <citation type="submission" date="2017-10" db="EMBL/GenBank/DDBJ databases">
        <title>Draft genome of Lysinibacillus fusiformis strain Juneja, a laboratory-derived pathogen of Drosophila melanogaster.</title>
        <authorList>
            <person name="Smith B.R."/>
            <person name="Unckless R.L."/>
        </authorList>
    </citation>
    <scope>NUCLEOTIDE SEQUENCE [LARGE SCALE GENOMIC DNA]</scope>
    <source>
        <strain evidence="10 11">Juneja</strain>
    </source>
</reference>
<comment type="caution">
    <text evidence="10">The sequence shown here is derived from an EMBL/GenBank/DDBJ whole genome shotgun (WGS) entry which is preliminary data.</text>
</comment>
<keyword evidence="8" id="KW-0812">Transmembrane</keyword>
<evidence type="ECO:0000256" key="5">
    <source>
        <dbReference type="ARBA" id="ARBA00023088"/>
    </source>
</evidence>
<dbReference type="CDD" id="cd06920">
    <property type="entry name" value="NEAT"/>
    <property type="match status" value="1"/>
</dbReference>
<keyword evidence="5" id="KW-0572">Peptidoglycan-anchor</keyword>
<dbReference type="InterPro" id="IPR006635">
    <property type="entry name" value="NEAT_dom"/>
</dbReference>
<proteinExistence type="predicted"/>
<keyword evidence="6" id="KW-0175">Coiled coil</keyword>
<evidence type="ECO:0000256" key="3">
    <source>
        <dbReference type="ARBA" id="ARBA00022525"/>
    </source>
</evidence>
<feature type="coiled-coil region" evidence="6">
    <location>
        <begin position="361"/>
        <end position="388"/>
    </location>
</feature>
<dbReference type="Gene3D" id="2.60.40.1850">
    <property type="match status" value="2"/>
</dbReference>
<evidence type="ECO:0000256" key="6">
    <source>
        <dbReference type="SAM" id="Coils"/>
    </source>
</evidence>
<organism evidence="10 11">
    <name type="scientific">Lysinibacillus fusiformis</name>
    <dbReference type="NCBI Taxonomy" id="28031"/>
    <lineage>
        <taxon>Bacteria</taxon>
        <taxon>Bacillati</taxon>
        <taxon>Bacillota</taxon>
        <taxon>Bacilli</taxon>
        <taxon>Bacillales</taxon>
        <taxon>Bacillaceae</taxon>
        <taxon>Lysinibacillus</taxon>
    </lineage>
</organism>
<dbReference type="PANTHER" id="PTHR37824:SF1">
    <property type="entry name" value="IRON-REGULATED SURFACE DETERMINANT PROTEIN C"/>
    <property type="match status" value="1"/>
</dbReference>
<evidence type="ECO:0000313" key="11">
    <source>
        <dbReference type="Proteomes" id="UP000234956"/>
    </source>
</evidence>
<dbReference type="InterPro" id="IPR037250">
    <property type="entry name" value="NEAT_dom_sf"/>
</dbReference>
<evidence type="ECO:0000313" key="10">
    <source>
        <dbReference type="EMBL" id="PKU53523.1"/>
    </source>
</evidence>
<feature type="transmembrane region" description="Helical" evidence="8">
    <location>
        <begin position="404"/>
        <end position="422"/>
    </location>
</feature>